<sequence length="109" mass="12065">MATFAPRIPNGDLFHEQLLHVGKQTINEVLTGDYATGKHPHFPYPYHGNRATHPLELIVIDACNPMLVQSTHKSTHFNIIVDDYTSALGGGCFAKKNQANKIIQATINQ</sequence>
<evidence type="ECO:0000313" key="2">
    <source>
        <dbReference type="Proteomes" id="UP000799118"/>
    </source>
</evidence>
<accession>A0A6A4GH56</accession>
<dbReference type="AlphaFoldDB" id="A0A6A4GH56"/>
<gene>
    <name evidence="1" type="ORF">BT96DRAFT_1007635</name>
</gene>
<dbReference type="EMBL" id="ML770068">
    <property type="protein sequence ID" value="KAE9384861.1"/>
    <property type="molecule type" value="Genomic_DNA"/>
</dbReference>
<keyword evidence="2" id="KW-1185">Reference proteome</keyword>
<proteinExistence type="predicted"/>
<dbReference type="Proteomes" id="UP000799118">
    <property type="component" value="Unassembled WGS sequence"/>
</dbReference>
<name>A0A6A4GH56_9AGAR</name>
<evidence type="ECO:0000313" key="1">
    <source>
        <dbReference type="EMBL" id="KAE9384861.1"/>
    </source>
</evidence>
<organism evidence="1 2">
    <name type="scientific">Gymnopus androsaceus JB14</name>
    <dbReference type="NCBI Taxonomy" id="1447944"/>
    <lineage>
        <taxon>Eukaryota</taxon>
        <taxon>Fungi</taxon>
        <taxon>Dikarya</taxon>
        <taxon>Basidiomycota</taxon>
        <taxon>Agaricomycotina</taxon>
        <taxon>Agaricomycetes</taxon>
        <taxon>Agaricomycetidae</taxon>
        <taxon>Agaricales</taxon>
        <taxon>Marasmiineae</taxon>
        <taxon>Omphalotaceae</taxon>
        <taxon>Gymnopus</taxon>
    </lineage>
</organism>
<dbReference type="OrthoDB" id="3243429at2759"/>
<reference evidence="1" key="1">
    <citation type="journal article" date="2019" name="Environ. Microbiol.">
        <title>Fungal ecological strategies reflected in gene transcription - a case study of two litter decomposers.</title>
        <authorList>
            <person name="Barbi F."/>
            <person name="Kohler A."/>
            <person name="Barry K."/>
            <person name="Baskaran P."/>
            <person name="Daum C."/>
            <person name="Fauchery L."/>
            <person name="Ihrmark K."/>
            <person name="Kuo A."/>
            <person name="LaButti K."/>
            <person name="Lipzen A."/>
            <person name="Morin E."/>
            <person name="Grigoriev I.V."/>
            <person name="Henrissat B."/>
            <person name="Lindahl B."/>
            <person name="Martin F."/>
        </authorList>
    </citation>
    <scope>NUCLEOTIDE SEQUENCE</scope>
    <source>
        <strain evidence="1">JB14</strain>
    </source>
</reference>
<protein>
    <submittedName>
        <fullName evidence="1">Uncharacterized protein</fullName>
    </submittedName>
</protein>